<dbReference type="STRING" id="1801726.A3H02_02295"/>
<dbReference type="Gene3D" id="3.30.160.250">
    <property type="match status" value="1"/>
</dbReference>
<sequence length="80" mass="9092">MKRFKQNIYQYTAIFELNEDGGYTVTIPALPGLVTEGKNLLEARKMAIDAISCYIEGLKKIKQEIPKETEVAQMRLTVKV</sequence>
<reference evidence="2 3" key="1">
    <citation type="journal article" date="2016" name="Nat. Commun.">
        <title>Thousands of microbial genomes shed light on interconnected biogeochemical processes in an aquifer system.</title>
        <authorList>
            <person name="Anantharaman K."/>
            <person name="Brown C.T."/>
            <person name="Hug L.A."/>
            <person name="Sharon I."/>
            <person name="Castelle C.J."/>
            <person name="Probst A.J."/>
            <person name="Thomas B.C."/>
            <person name="Singh A."/>
            <person name="Wilkins M.J."/>
            <person name="Karaoz U."/>
            <person name="Brodie E.L."/>
            <person name="Williams K.H."/>
            <person name="Hubbard S.S."/>
            <person name="Banfield J.F."/>
        </authorList>
    </citation>
    <scope>NUCLEOTIDE SEQUENCE [LARGE SCALE GENOMIC DNA]</scope>
</reference>
<dbReference type="InterPro" id="IPR051404">
    <property type="entry name" value="TA_system_antitoxin"/>
</dbReference>
<dbReference type="PANTHER" id="PTHR34504:SF2">
    <property type="entry name" value="UPF0150 PROTEIN SSL0259"/>
    <property type="match status" value="1"/>
</dbReference>
<name>A0A1G2F258_9BACT</name>
<accession>A0A1G2F258</accession>
<evidence type="ECO:0000259" key="1">
    <source>
        <dbReference type="Pfam" id="PF15919"/>
    </source>
</evidence>
<gene>
    <name evidence="2" type="ORF">A3H02_02295</name>
</gene>
<evidence type="ECO:0000313" key="3">
    <source>
        <dbReference type="Proteomes" id="UP000176787"/>
    </source>
</evidence>
<dbReference type="InterPro" id="IPR031807">
    <property type="entry name" value="HicB-like"/>
</dbReference>
<dbReference type="EMBL" id="MHMS01000024">
    <property type="protein sequence ID" value="OGZ31678.1"/>
    <property type="molecule type" value="Genomic_DNA"/>
</dbReference>
<evidence type="ECO:0000313" key="2">
    <source>
        <dbReference type="EMBL" id="OGZ31678.1"/>
    </source>
</evidence>
<protein>
    <recommendedName>
        <fullName evidence="1">HicB-like antitoxin of toxin-antitoxin system domain-containing protein</fullName>
    </recommendedName>
</protein>
<dbReference type="PANTHER" id="PTHR34504">
    <property type="entry name" value="ANTITOXIN HICB"/>
    <property type="match status" value="1"/>
</dbReference>
<dbReference type="Pfam" id="PF15919">
    <property type="entry name" value="HicB_lk_antitox"/>
    <property type="match status" value="1"/>
</dbReference>
<organism evidence="2 3">
    <name type="scientific">Candidatus Niyogibacteria bacterium RIFCSPLOWO2_12_FULL_41_13</name>
    <dbReference type="NCBI Taxonomy" id="1801726"/>
    <lineage>
        <taxon>Bacteria</taxon>
        <taxon>Candidatus Niyogiibacteriota</taxon>
    </lineage>
</organism>
<dbReference type="Proteomes" id="UP000176787">
    <property type="component" value="Unassembled WGS sequence"/>
</dbReference>
<comment type="caution">
    <text evidence="2">The sequence shown here is derived from an EMBL/GenBank/DDBJ whole genome shotgun (WGS) entry which is preliminary data.</text>
</comment>
<dbReference type="InterPro" id="IPR035069">
    <property type="entry name" value="TTHA1013/TTHA0281-like"/>
</dbReference>
<dbReference type="SUPFAM" id="SSF143100">
    <property type="entry name" value="TTHA1013/TTHA0281-like"/>
    <property type="match status" value="1"/>
</dbReference>
<feature type="domain" description="HicB-like antitoxin of toxin-antitoxin system" evidence="1">
    <location>
        <begin position="11"/>
        <end position="75"/>
    </location>
</feature>
<dbReference type="AlphaFoldDB" id="A0A1G2F258"/>
<proteinExistence type="predicted"/>